<keyword evidence="4" id="KW-1185">Reference proteome</keyword>
<dbReference type="InterPro" id="IPR051470">
    <property type="entry name" value="Thiol:disulfide_interchange"/>
</dbReference>
<dbReference type="GO" id="GO:0016853">
    <property type="term" value="F:isomerase activity"/>
    <property type="evidence" value="ECO:0007669"/>
    <property type="project" value="UniProtKB-KW"/>
</dbReference>
<proteinExistence type="predicted"/>
<dbReference type="GO" id="GO:0016491">
    <property type="term" value="F:oxidoreductase activity"/>
    <property type="evidence" value="ECO:0007669"/>
    <property type="project" value="InterPro"/>
</dbReference>
<keyword evidence="3" id="KW-0413">Isomerase</keyword>
<dbReference type="RefSeq" id="WP_090525038.1">
    <property type="nucleotide sequence ID" value="NZ_FNAH01000011.1"/>
</dbReference>
<dbReference type="STRING" id="591205.SAMN05421538_11161"/>
<accession>A0A1G7FQ96</accession>
<dbReference type="AlphaFoldDB" id="A0A1G7FQ96"/>
<name>A0A1G7FQ96_9RHOB</name>
<feature type="chain" id="PRO_5011528914" evidence="1">
    <location>
        <begin position="27"/>
        <end position="254"/>
    </location>
</feature>
<evidence type="ECO:0000259" key="2">
    <source>
        <dbReference type="PROSITE" id="PS51352"/>
    </source>
</evidence>
<dbReference type="InterPro" id="IPR036249">
    <property type="entry name" value="Thioredoxin-like_sf"/>
</dbReference>
<keyword evidence="1" id="KW-0732">Signal</keyword>
<protein>
    <submittedName>
        <fullName evidence="3">Protein-disulfide isomerase</fullName>
    </submittedName>
</protein>
<feature type="signal peptide" evidence="1">
    <location>
        <begin position="1"/>
        <end position="26"/>
    </location>
</feature>
<dbReference type="PROSITE" id="PS51352">
    <property type="entry name" value="THIOREDOXIN_2"/>
    <property type="match status" value="1"/>
</dbReference>
<dbReference type="InterPro" id="IPR001853">
    <property type="entry name" value="DSBA-like_thioredoxin_dom"/>
</dbReference>
<dbReference type="CDD" id="cd03023">
    <property type="entry name" value="DsbA_Com1_like"/>
    <property type="match status" value="1"/>
</dbReference>
<evidence type="ECO:0000313" key="3">
    <source>
        <dbReference type="EMBL" id="SDE78024.1"/>
    </source>
</evidence>
<dbReference type="OrthoDB" id="9780147at2"/>
<reference evidence="3 4" key="1">
    <citation type="submission" date="2016-10" db="EMBL/GenBank/DDBJ databases">
        <authorList>
            <person name="de Groot N.N."/>
        </authorList>
    </citation>
    <scope>NUCLEOTIDE SEQUENCE [LARGE SCALE GENOMIC DNA]</scope>
    <source>
        <strain evidence="3 4">DSM 22220</strain>
    </source>
</reference>
<dbReference type="InterPro" id="IPR013766">
    <property type="entry name" value="Thioredoxin_domain"/>
</dbReference>
<sequence length="254" mass="27761">MTFKTTLHMLAVLLWALISAPATSLAQQSTPLEQVEQEAIKALILQTIRENPEVLVDTLLAFQEEAEAAAQAQQRAAIQRVGELLRTDANTGVMGNPDGDIVLVEFFDYNCPYCRRAAPVLFELIEENPDLRIIMREWPILGPDSKLAARASLAAIKQNKFEAFHEALMAQPRANTVFIRRAAEQAGLDYDQLQVDMAAPEIDAHIETSRNLAGQLGISGTPTFLIGETLVPGLLEKADLQALISEAGDVDGTQ</sequence>
<dbReference type="PANTHER" id="PTHR35272">
    <property type="entry name" value="THIOL:DISULFIDE INTERCHANGE PROTEIN DSBC-RELATED"/>
    <property type="match status" value="1"/>
</dbReference>
<evidence type="ECO:0000313" key="4">
    <source>
        <dbReference type="Proteomes" id="UP000199344"/>
    </source>
</evidence>
<dbReference type="PANTHER" id="PTHR35272:SF3">
    <property type="entry name" value="THIOL:DISULFIDE INTERCHANGE PROTEIN DSBC"/>
    <property type="match status" value="1"/>
</dbReference>
<dbReference type="EMBL" id="FNAH01000011">
    <property type="protein sequence ID" value="SDE78024.1"/>
    <property type="molecule type" value="Genomic_DNA"/>
</dbReference>
<dbReference type="Proteomes" id="UP000199344">
    <property type="component" value="Unassembled WGS sequence"/>
</dbReference>
<dbReference type="Gene3D" id="3.40.30.10">
    <property type="entry name" value="Glutaredoxin"/>
    <property type="match status" value="1"/>
</dbReference>
<dbReference type="Pfam" id="PF01323">
    <property type="entry name" value="DSBA"/>
    <property type="match status" value="1"/>
</dbReference>
<dbReference type="SUPFAM" id="SSF52833">
    <property type="entry name" value="Thioredoxin-like"/>
    <property type="match status" value="1"/>
</dbReference>
<feature type="domain" description="Thioredoxin" evidence="2">
    <location>
        <begin position="79"/>
        <end position="249"/>
    </location>
</feature>
<organism evidence="3 4">
    <name type="scientific">Paracoccus isoporae</name>
    <dbReference type="NCBI Taxonomy" id="591205"/>
    <lineage>
        <taxon>Bacteria</taxon>
        <taxon>Pseudomonadati</taxon>
        <taxon>Pseudomonadota</taxon>
        <taxon>Alphaproteobacteria</taxon>
        <taxon>Rhodobacterales</taxon>
        <taxon>Paracoccaceae</taxon>
        <taxon>Paracoccus</taxon>
    </lineage>
</organism>
<gene>
    <name evidence="3" type="ORF">SAMN05421538_11161</name>
</gene>
<evidence type="ECO:0000256" key="1">
    <source>
        <dbReference type="SAM" id="SignalP"/>
    </source>
</evidence>